<name>A0ABS3TMX8_9PSED</name>
<comment type="subcellular location">
    <subcellularLocation>
        <location evidence="1">Cell outer membrane</location>
        <topology evidence="1">Multi-pass membrane protein</topology>
    </subcellularLocation>
</comment>
<keyword evidence="4" id="KW-1185">Reference proteome</keyword>
<dbReference type="RefSeq" id="WP_208312864.1">
    <property type="nucleotide sequence ID" value="NZ_JAELYA010000002.1"/>
</dbReference>
<keyword evidence="1" id="KW-0998">Cell outer membrane</keyword>
<comment type="function">
    <text evidence="1">Has lipid A 3-O-deacylase activity. Hydrolyzes the ester bond at the 3 position of lipid A, a bioactive component of lipopolysaccharide (LPS), thereby releasing the primary fatty acyl moiety.</text>
</comment>
<protein>
    <recommendedName>
        <fullName evidence="1">Lipid A deacylase</fullName>
        <ecNumber evidence="1">3.1.1.77</ecNumber>
    </recommendedName>
    <alternativeName>
        <fullName evidence="1">LPS 3-O-deacylase</fullName>
    </alternativeName>
    <alternativeName>
        <fullName evidence="1">Outer membrane enzyme</fullName>
    </alternativeName>
</protein>
<evidence type="ECO:0000256" key="1">
    <source>
        <dbReference type="PIRNR" id="PIRNR029681"/>
    </source>
</evidence>
<reference evidence="3 4" key="1">
    <citation type="submission" date="2020-12" db="EMBL/GenBank/DDBJ databases">
        <title>Pseudomonas schmalbachii sp. nov. isolated from millipede gut.</title>
        <authorList>
            <person name="Shelomi M."/>
        </authorList>
    </citation>
    <scope>NUCLEOTIDE SEQUENCE [LARGE SCALE GENOMIC DNA]</scope>
    <source>
        <strain evidence="3 4">Milli4</strain>
    </source>
</reference>
<comment type="similarity">
    <text evidence="1">Belongs to the PagL family.</text>
</comment>
<accession>A0ABS3TMX8</accession>
<comment type="catalytic activity">
    <reaction evidence="1">
        <text>a 3-(acyloxy)acyl derivative of bacterial toxin + H2O = a 3-hydroxyacyl derivative of bacterial toxin + a fatty acid + H(+)</text>
        <dbReference type="Rhea" id="RHEA:12032"/>
        <dbReference type="ChEBI" id="CHEBI:15377"/>
        <dbReference type="ChEBI" id="CHEBI:15378"/>
        <dbReference type="ChEBI" id="CHEBI:28868"/>
        <dbReference type="ChEBI" id="CHEBI:136853"/>
        <dbReference type="ChEBI" id="CHEBI:140675"/>
        <dbReference type="EC" id="3.1.1.77"/>
    </reaction>
</comment>
<dbReference type="Gene3D" id="2.40.160.20">
    <property type="match status" value="1"/>
</dbReference>
<comment type="caution">
    <text evidence="3">The sequence shown here is derived from an EMBL/GenBank/DDBJ whole genome shotgun (WGS) entry which is preliminary data.</text>
</comment>
<dbReference type="InterPro" id="IPR018550">
    <property type="entry name" value="Lipid-A_deacylase-rel"/>
</dbReference>
<keyword evidence="2" id="KW-0732">Signal</keyword>
<comment type="subunit">
    <text evidence="1">Homodimer.</text>
</comment>
<dbReference type="EMBL" id="JAELYA010000002">
    <property type="protein sequence ID" value="MBO3275020.1"/>
    <property type="molecule type" value="Genomic_DNA"/>
</dbReference>
<proteinExistence type="inferred from homology"/>
<dbReference type="Proteomes" id="UP000669060">
    <property type="component" value="Unassembled WGS sequence"/>
</dbReference>
<evidence type="ECO:0000313" key="3">
    <source>
        <dbReference type="EMBL" id="MBO3275020.1"/>
    </source>
</evidence>
<gene>
    <name evidence="3" type="ORF">JFY56_07270</name>
</gene>
<keyword evidence="1 3" id="KW-0378">Hydrolase</keyword>
<keyword evidence="1" id="KW-0472">Membrane</keyword>
<feature type="signal peptide" evidence="2">
    <location>
        <begin position="1"/>
        <end position="23"/>
    </location>
</feature>
<evidence type="ECO:0000313" key="4">
    <source>
        <dbReference type="Proteomes" id="UP000669060"/>
    </source>
</evidence>
<dbReference type="PIRSF" id="PIRSF029681">
    <property type="entry name" value="PagL"/>
    <property type="match status" value="1"/>
</dbReference>
<organism evidence="3 4">
    <name type="scientific">Pseudomonas schmalbachii</name>
    <dbReference type="NCBI Taxonomy" id="2816993"/>
    <lineage>
        <taxon>Bacteria</taxon>
        <taxon>Pseudomonadati</taxon>
        <taxon>Pseudomonadota</taxon>
        <taxon>Gammaproteobacteria</taxon>
        <taxon>Pseudomonadales</taxon>
        <taxon>Pseudomonadaceae</taxon>
        <taxon>Pseudomonas</taxon>
    </lineage>
</organism>
<evidence type="ECO:0000256" key="2">
    <source>
        <dbReference type="SAM" id="SignalP"/>
    </source>
</evidence>
<feature type="chain" id="PRO_5047487080" description="Lipid A deacylase" evidence="2">
    <location>
        <begin position="24"/>
        <end position="173"/>
    </location>
</feature>
<dbReference type="Pfam" id="PF09411">
    <property type="entry name" value="PagL"/>
    <property type="match status" value="1"/>
</dbReference>
<dbReference type="GO" id="GO:0016787">
    <property type="term" value="F:hydrolase activity"/>
    <property type="evidence" value="ECO:0007669"/>
    <property type="project" value="UniProtKB-KW"/>
</dbReference>
<dbReference type="EC" id="3.1.1.77" evidence="1"/>
<sequence>MRKTFALATAVACCLLQSLNAQAADVSVAVGGSNEGNMVYRVGAGFAWDKSWWESSTGRLTGYWDAGYTYWQGGDDDDSEHSLSFAPVFVYEFSSGSVQPFIEAGIGAGLFSSTRVSGQDLGSALLFEDRLGFGLKFGGGHTIGVRALHYSNAGLKQPNDGIESYSLYYSMPL</sequence>